<organism evidence="2 3">
    <name type="scientific">Maritimibacter alkaliphilus HTCC2654</name>
    <dbReference type="NCBI Taxonomy" id="314271"/>
    <lineage>
        <taxon>Bacteria</taxon>
        <taxon>Pseudomonadati</taxon>
        <taxon>Pseudomonadota</taxon>
        <taxon>Alphaproteobacteria</taxon>
        <taxon>Rhodobacterales</taxon>
        <taxon>Roseobacteraceae</taxon>
        <taxon>Maritimibacter</taxon>
    </lineage>
</organism>
<accession>A3VDP6</accession>
<sequence length="67" mass="7654">MKTRDFASGDPLFTAMRGTGRKKTAPQGARQSDREEVIRTQMDMRPDADHSGRKGLKMYCHLRTLQD</sequence>
<keyword evidence="3" id="KW-1185">Reference proteome</keyword>
<name>A3VDP6_9RHOB</name>
<feature type="compositionally biased region" description="Basic and acidic residues" evidence="1">
    <location>
        <begin position="31"/>
        <end position="52"/>
    </location>
</feature>
<feature type="region of interest" description="Disordered" evidence="1">
    <location>
        <begin position="1"/>
        <end position="55"/>
    </location>
</feature>
<dbReference type="AlphaFoldDB" id="A3VDP6"/>
<evidence type="ECO:0000313" key="2">
    <source>
        <dbReference type="EMBL" id="EAQ13635.1"/>
    </source>
</evidence>
<reference evidence="2 3" key="1">
    <citation type="journal article" date="2010" name="J. Bacteriol.">
        <title>Genome sequences of Pelagibaca bermudensis HTCC2601T and Maritimibacter alkaliphilus HTCC2654T, the type strains of two marine Roseobacter genera.</title>
        <authorList>
            <person name="Thrash J.C."/>
            <person name="Cho J.C."/>
            <person name="Ferriera S."/>
            <person name="Johnson J."/>
            <person name="Vergin K.L."/>
            <person name="Giovannoni S.J."/>
        </authorList>
    </citation>
    <scope>NUCLEOTIDE SEQUENCE [LARGE SCALE GENOMIC DNA]</scope>
    <source>
        <strain evidence="2 3">HTCC2654</strain>
    </source>
</reference>
<comment type="caution">
    <text evidence="2">The sequence shown here is derived from an EMBL/GenBank/DDBJ whole genome shotgun (WGS) entry which is preliminary data.</text>
</comment>
<dbReference type="Proteomes" id="UP000002931">
    <property type="component" value="Unassembled WGS sequence"/>
</dbReference>
<dbReference type="HOGENOM" id="CLU_2807354_0_0_5"/>
<gene>
    <name evidence="2" type="ORF">RB2654_02939</name>
</gene>
<dbReference type="EMBL" id="AAMT01000004">
    <property type="protein sequence ID" value="EAQ13635.1"/>
    <property type="molecule type" value="Genomic_DNA"/>
</dbReference>
<evidence type="ECO:0000256" key="1">
    <source>
        <dbReference type="SAM" id="MobiDB-lite"/>
    </source>
</evidence>
<evidence type="ECO:0000313" key="3">
    <source>
        <dbReference type="Proteomes" id="UP000002931"/>
    </source>
</evidence>
<protein>
    <submittedName>
        <fullName evidence="2">Uncharacterized protein</fullName>
    </submittedName>
</protein>
<proteinExistence type="predicted"/>